<dbReference type="PANTHER" id="PTHR10242:SF2">
    <property type="entry name" value="N-GLYCOSYLASE_DNA LYASE"/>
    <property type="match status" value="1"/>
</dbReference>
<evidence type="ECO:0000256" key="4">
    <source>
        <dbReference type="ARBA" id="ARBA00022801"/>
    </source>
</evidence>
<name>A0A8T3UZW0_9ARCH</name>
<dbReference type="Gene3D" id="3.30.310.260">
    <property type="match status" value="1"/>
</dbReference>
<dbReference type="Gene3D" id="1.10.340.30">
    <property type="entry name" value="Hypothetical protein, domain 2"/>
    <property type="match status" value="1"/>
</dbReference>
<keyword evidence="5" id="KW-0234">DNA repair</keyword>
<keyword evidence="7" id="KW-0511">Multifunctional enzyme</keyword>
<evidence type="ECO:0000313" key="11">
    <source>
        <dbReference type="EMBL" id="MBE5728364.1"/>
    </source>
</evidence>
<dbReference type="GO" id="GO:0140078">
    <property type="term" value="F:class I DNA-(apurinic or apyrimidinic site) endonuclease activity"/>
    <property type="evidence" value="ECO:0007669"/>
    <property type="project" value="UniProtKB-EC"/>
</dbReference>
<dbReference type="SUPFAM" id="SSF48150">
    <property type="entry name" value="DNA-glycosylase"/>
    <property type="match status" value="1"/>
</dbReference>
<keyword evidence="6" id="KW-0456">Lyase</keyword>
<dbReference type="AlphaFoldDB" id="A0A8T3UZW0"/>
<evidence type="ECO:0000256" key="3">
    <source>
        <dbReference type="ARBA" id="ARBA00022763"/>
    </source>
</evidence>
<proteinExistence type="inferred from homology"/>
<protein>
    <recommendedName>
        <fullName evidence="2">DNA-(apurinic or apyrimidinic site) lyase</fullName>
        <ecNumber evidence="2">4.2.99.18</ecNumber>
    </recommendedName>
</protein>
<evidence type="ECO:0000256" key="7">
    <source>
        <dbReference type="ARBA" id="ARBA00023268"/>
    </source>
</evidence>
<dbReference type="InterPro" id="IPR023170">
    <property type="entry name" value="HhH_base_excis_C"/>
</dbReference>
<evidence type="ECO:0000256" key="8">
    <source>
        <dbReference type="ARBA" id="ARBA00023295"/>
    </source>
</evidence>
<comment type="caution">
    <text evidence="11">The sequence shown here is derived from an EMBL/GenBank/DDBJ whole genome shotgun (WGS) entry which is preliminary data.</text>
</comment>
<evidence type="ECO:0000256" key="2">
    <source>
        <dbReference type="ARBA" id="ARBA00012720"/>
    </source>
</evidence>
<organism evidence="11 12">
    <name type="scientific">Candidatus Acidifodinimicrobium mancum</name>
    <dbReference type="NCBI Taxonomy" id="2898728"/>
    <lineage>
        <taxon>Archaea</taxon>
        <taxon>Candidatus Parvarchaeota</taxon>
        <taxon>Candidatus Acidifodinimicrobiaceae</taxon>
        <taxon>Candidatus Acidifodinimicrobium</taxon>
    </lineage>
</organism>
<dbReference type="InterPro" id="IPR011257">
    <property type="entry name" value="DNA_glycosylase"/>
</dbReference>
<comment type="catalytic activity">
    <reaction evidence="9">
        <text>2'-deoxyribonucleotide-(2'-deoxyribose 5'-phosphate)-2'-deoxyribonucleotide-DNA = a 3'-end 2'-deoxyribonucleotide-(2,3-dehydro-2,3-deoxyribose 5'-phosphate)-DNA + a 5'-end 5'-phospho-2'-deoxyribonucleoside-DNA + H(+)</text>
        <dbReference type="Rhea" id="RHEA:66592"/>
        <dbReference type="Rhea" id="RHEA-COMP:13180"/>
        <dbReference type="Rhea" id="RHEA-COMP:16897"/>
        <dbReference type="Rhea" id="RHEA-COMP:17067"/>
        <dbReference type="ChEBI" id="CHEBI:15378"/>
        <dbReference type="ChEBI" id="CHEBI:136412"/>
        <dbReference type="ChEBI" id="CHEBI:157695"/>
        <dbReference type="ChEBI" id="CHEBI:167181"/>
        <dbReference type="EC" id="4.2.99.18"/>
    </reaction>
</comment>
<dbReference type="GO" id="GO:0008534">
    <property type="term" value="F:oxidized purine nucleobase lesion DNA N-glycosylase activity"/>
    <property type="evidence" value="ECO:0007669"/>
    <property type="project" value="InterPro"/>
</dbReference>
<dbReference type="InterPro" id="IPR012904">
    <property type="entry name" value="OGG_N"/>
</dbReference>
<evidence type="ECO:0000256" key="9">
    <source>
        <dbReference type="ARBA" id="ARBA00044632"/>
    </source>
</evidence>
<keyword evidence="3" id="KW-0227">DNA damage</keyword>
<dbReference type="InterPro" id="IPR003265">
    <property type="entry name" value="HhH-GPD_domain"/>
</dbReference>
<dbReference type="EMBL" id="JADFAR010000007">
    <property type="protein sequence ID" value="MBE5728364.1"/>
    <property type="molecule type" value="Genomic_DNA"/>
</dbReference>
<dbReference type="PANTHER" id="PTHR10242">
    <property type="entry name" value="8-OXOGUANINE DNA GLYCOSYLASE"/>
    <property type="match status" value="1"/>
</dbReference>
<dbReference type="Proteomes" id="UP000718571">
    <property type="component" value="Unassembled WGS sequence"/>
</dbReference>
<sequence length="270" mass="30842">MQININNFSLDATLSAGQTFSWFKSEDRWIRLVGNPITVKQTDRNTLEADGAGEKEIKRLLGLNDDIQRINKEISKDDFISEAIRKSAGLRVVDDGLWPSTLGFILSIQSNINLIKKRVQTLSKIYGEEVEVNGKKLYTFPRANSISARPDLTAEARLGFRSKFVIAAAKHFSETNINEEIEDEELVKHLLSIHGVGPKVLDCVMLYGLHRLSYFPMDVWIERALKEKYSNMIGGLKSYRAINEKMREYFGEFAGYAQIYIYDSFRKKTS</sequence>
<dbReference type="GO" id="GO:0006289">
    <property type="term" value="P:nucleotide-excision repair"/>
    <property type="evidence" value="ECO:0007669"/>
    <property type="project" value="InterPro"/>
</dbReference>
<keyword evidence="8" id="KW-0326">Glycosidase</keyword>
<evidence type="ECO:0000256" key="1">
    <source>
        <dbReference type="ARBA" id="ARBA00010679"/>
    </source>
</evidence>
<gene>
    <name evidence="11" type="ORF">IHE51_00710</name>
</gene>
<keyword evidence="4" id="KW-0378">Hydrolase</keyword>
<dbReference type="SMART" id="SM00478">
    <property type="entry name" value="ENDO3c"/>
    <property type="match status" value="1"/>
</dbReference>
<dbReference type="GO" id="GO:0006284">
    <property type="term" value="P:base-excision repair"/>
    <property type="evidence" value="ECO:0007669"/>
    <property type="project" value="InterPro"/>
</dbReference>
<dbReference type="InterPro" id="IPR052054">
    <property type="entry name" value="Oxidative_DNA_repair_enzyme"/>
</dbReference>
<evidence type="ECO:0000256" key="5">
    <source>
        <dbReference type="ARBA" id="ARBA00023204"/>
    </source>
</evidence>
<evidence type="ECO:0000313" key="12">
    <source>
        <dbReference type="Proteomes" id="UP000718571"/>
    </source>
</evidence>
<reference evidence="11 12" key="1">
    <citation type="submission" date="2020-09" db="EMBL/GenBank/DDBJ databases">
        <title>Genomic characterization of a novel Parvarchaeota family in acid mine drainage sediments.</title>
        <authorList>
            <person name="Luo Z.-H."/>
        </authorList>
    </citation>
    <scope>NUCLEOTIDE SEQUENCE [LARGE SCALE GENOMIC DNA]</scope>
    <source>
        <strain evidence="11">MAS1_bins.189</strain>
    </source>
</reference>
<accession>A0A8T3UZW0</accession>
<comment type="similarity">
    <text evidence="1">Belongs to the type-1 OGG1 family.</text>
</comment>
<dbReference type="EC" id="4.2.99.18" evidence="2"/>
<evidence type="ECO:0000256" key="6">
    <source>
        <dbReference type="ARBA" id="ARBA00023239"/>
    </source>
</evidence>
<dbReference type="Pfam" id="PF07934">
    <property type="entry name" value="OGG_N"/>
    <property type="match status" value="1"/>
</dbReference>
<feature type="domain" description="HhH-GPD" evidence="10">
    <location>
        <begin position="106"/>
        <end position="259"/>
    </location>
</feature>
<dbReference type="GO" id="GO:0003684">
    <property type="term" value="F:damaged DNA binding"/>
    <property type="evidence" value="ECO:0007669"/>
    <property type="project" value="InterPro"/>
</dbReference>
<evidence type="ECO:0000259" key="10">
    <source>
        <dbReference type="SMART" id="SM00478"/>
    </source>
</evidence>
<dbReference type="SUPFAM" id="SSF55945">
    <property type="entry name" value="TATA-box binding protein-like"/>
    <property type="match status" value="1"/>
</dbReference>
<dbReference type="Gene3D" id="1.10.1670.10">
    <property type="entry name" value="Helix-hairpin-Helix base-excision DNA repair enzymes (C-terminal)"/>
    <property type="match status" value="1"/>
</dbReference>